<evidence type="ECO:0000256" key="2">
    <source>
        <dbReference type="ARBA" id="ARBA00023015"/>
    </source>
</evidence>
<evidence type="ECO:0000256" key="1">
    <source>
        <dbReference type="ARBA" id="ARBA00010641"/>
    </source>
</evidence>
<evidence type="ECO:0000256" key="4">
    <source>
        <dbReference type="ARBA" id="ARBA00023125"/>
    </source>
</evidence>
<sequence length="192" mass="22040">MEPGAPERLTVEQLEELTAGDEAAWYRFVAEHEHRMYAYLFRLEGNADDAMDLTQEVFYRAWRGIHTFRAGERLLPWLYQIARNTQIERHRRKQLQRFSIEEAHEDLGFEVQSARPGPVQAAESVDAQERVQAALLQLAPEYREAVVLRFVEDLPYEDIARIQGVALGTAKSRVFRAKEQLAGLLAGVSDLD</sequence>
<evidence type="ECO:0000259" key="7">
    <source>
        <dbReference type="Pfam" id="PF08281"/>
    </source>
</evidence>
<dbReference type="InterPro" id="IPR039425">
    <property type="entry name" value="RNA_pol_sigma-70-like"/>
</dbReference>
<feature type="domain" description="RNA polymerase sigma-70 region 2" evidence="6">
    <location>
        <begin position="29"/>
        <end position="94"/>
    </location>
</feature>
<keyword evidence="5" id="KW-0804">Transcription</keyword>
<feature type="domain" description="RNA polymerase sigma factor 70 region 4 type 2" evidence="7">
    <location>
        <begin position="129"/>
        <end position="181"/>
    </location>
</feature>
<dbReference type="PANTHER" id="PTHR43133">
    <property type="entry name" value="RNA POLYMERASE ECF-TYPE SIGMA FACTO"/>
    <property type="match status" value="1"/>
</dbReference>
<accession>A0AAU7UGU2</accession>
<name>A0AAU7UGU2_9DEIO</name>
<evidence type="ECO:0000259" key="6">
    <source>
        <dbReference type="Pfam" id="PF04542"/>
    </source>
</evidence>
<keyword evidence="3" id="KW-0731">Sigma factor</keyword>
<dbReference type="Pfam" id="PF08281">
    <property type="entry name" value="Sigma70_r4_2"/>
    <property type="match status" value="1"/>
</dbReference>
<dbReference type="SUPFAM" id="SSF88946">
    <property type="entry name" value="Sigma2 domain of RNA polymerase sigma factors"/>
    <property type="match status" value="1"/>
</dbReference>
<evidence type="ECO:0000256" key="5">
    <source>
        <dbReference type="ARBA" id="ARBA00023163"/>
    </source>
</evidence>
<dbReference type="RefSeq" id="WP_350245279.1">
    <property type="nucleotide sequence ID" value="NZ_CP158299.1"/>
</dbReference>
<protein>
    <submittedName>
        <fullName evidence="8">Sigma-70 family RNA polymerase sigma factor</fullName>
    </submittedName>
</protein>
<gene>
    <name evidence="8" type="ORF">ABOD76_15160</name>
</gene>
<dbReference type="GO" id="GO:0006352">
    <property type="term" value="P:DNA-templated transcription initiation"/>
    <property type="evidence" value="ECO:0007669"/>
    <property type="project" value="InterPro"/>
</dbReference>
<comment type="similarity">
    <text evidence="1">Belongs to the sigma-70 factor family. ECF subfamily.</text>
</comment>
<dbReference type="EMBL" id="CP158299">
    <property type="protein sequence ID" value="XBV87149.1"/>
    <property type="molecule type" value="Genomic_DNA"/>
</dbReference>
<keyword evidence="2" id="KW-0805">Transcription regulation</keyword>
<dbReference type="Gene3D" id="1.10.10.10">
    <property type="entry name" value="Winged helix-like DNA-binding domain superfamily/Winged helix DNA-binding domain"/>
    <property type="match status" value="1"/>
</dbReference>
<proteinExistence type="inferred from homology"/>
<dbReference type="InterPro" id="IPR013249">
    <property type="entry name" value="RNA_pol_sigma70_r4_t2"/>
</dbReference>
<dbReference type="SUPFAM" id="SSF88659">
    <property type="entry name" value="Sigma3 and sigma4 domains of RNA polymerase sigma factors"/>
    <property type="match status" value="1"/>
</dbReference>
<dbReference type="KEGG" id="dsc:ABOD76_15160"/>
<dbReference type="GO" id="GO:0003677">
    <property type="term" value="F:DNA binding"/>
    <property type="evidence" value="ECO:0007669"/>
    <property type="project" value="UniProtKB-KW"/>
</dbReference>
<dbReference type="GO" id="GO:0016987">
    <property type="term" value="F:sigma factor activity"/>
    <property type="evidence" value="ECO:0007669"/>
    <property type="project" value="UniProtKB-KW"/>
</dbReference>
<dbReference type="Gene3D" id="1.10.1740.10">
    <property type="match status" value="1"/>
</dbReference>
<evidence type="ECO:0000313" key="8">
    <source>
        <dbReference type="EMBL" id="XBV87149.1"/>
    </source>
</evidence>
<dbReference type="InterPro" id="IPR014284">
    <property type="entry name" value="RNA_pol_sigma-70_dom"/>
</dbReference>
<dbReference type="AlphaFoldDB" id="A0AAU7UGU2"/>
<dbReference type="InterPro" id="IPR007627">
    <property type="entry name" value="RNA_pol_sigma70_r2"/>
</dbReference>
<dbReference type="Pfam" id="PF04542">
    <property type="entry name" value="Sigma70_r2"/>
    <property type="match status" value="1"/>
</dbReference>
<reference evidence="8" key="1">
    <citation type="submission" date="2024-06" db="EMBL/GenBank/DDBJ databases">
        <title>Draft Genome Sequence of Deinococcus sonorensis Type Strain KR-87, a Biofilm Producing Representative of the Genus Deinococcus.</title>
        <authorList>
            <person name="Boren L.S."/>
            <person name="Grosso R.A."/>
            <person name="Hugenberg-Cox A.N."/>
            <person name="Hill J.T.E."/>
            <person name="Albert C.M."/>
            <person name="Tuohy J.M."/>
        </authorList>
    </citation>
    <scope>NUCLEOTIDE SEQUENCE</scope>
    <source>
        <strain evidence="8">KR-87</strain>
    </source>
</reference>
<evidence type="ECO:0000256" key="3">
    <source>
        <dbReference type="ARBA" id="ARBA00023082"/>
    </source>
</evidence>
<dbReference type="PANTHER" id="PTHR43133:SF8">
    <property type="entry name" value="RNA POLYMERASE SIGMA FACTOR HI_1459-RELATED"/>
    <property type="match status" value="1"/>
</dbReference>
<dbReference type="NCBIfam" id="TIGR02937">
    <property type="entry name" value="sigma70-ECF"/>
    <property type="match status" value="1"/>
</dbReference>
<dbReference type="InterPro" id="IPR013324">
    <property type="entry name" value="RNA_pol_sigma_r3/r4-like"/>
</dbReference>
<organism evidence="8">
    <name type="scientific">Deinococcus sonorensis KR-87</name>
    <dbReference type="NCBI Taxonomy" id="694439"/>
    <lineage>
        <taxon>Bacteria</taxon>
        <taxon>Thermotogati</taxon>
        <taxon>Deinococcota</taxon>
        <taxon>Deinococci</taxon>
        <taxon>Deinococcales</taxon>
        <taxon>Deinococcaceae</taxon>
        <taxon>Deinococcus</taxon>
    </lineage>
</organism>
<dbReference type="CDD" id="cd06171">
    <property type="entry name" value="Sigma70_r4"/>
    <property type="match status" value="1"/>
</dbReference>
<keyword evidence="4" id="KW-0238">DNA-binding</keyword>
<dbReference type="InterPro" id="IPR036388">
    <property type="entry name" value="WH-like_DNA-bd_sf"/>
</dbReference>
<dbReference type="InterPro" id="IPR013325">
    <property type="entry name" value="RNA_pol_sigma_r2"/>
</dbReference>